<dbReference type="PANTHER" id="PTHR30511:SF0">
    <property type="entry name" value="ALANINE RACEMASE, CATABOLIC-RELATED"/>
    <property type="match status" value="1"/>
</dbReference>
<evidence type="ECO:0000256" key="2">
    <source>
        <dbReference type="ARBA" id="ARBA00001933"/>
    </source>
</evidence>
<evidence type="ECO:0000313" key="10">
    <source>
        <dbReference type="Proteomes" id="UP000275281"/>
    </source>
</evidence>
<dbReference type="SMART" id="SM01005">
    <property type="entry name" value="Ala_racemase_C"/>
    <property type="match status" value="1"/>
</dbReference>
<dbReference type="AlphaFoldDB" id="A0A3N5YQG7"/>
<feature type="binding site" evidence="5 7">
    <location>
        <position position="142"/>
    </location>
    <ligand>
        <name>substrate</name>
    </ligand>
</feature>
<feature type="active site" description="Proton acceptor; specific for L-alanine" evidence="5">
    <location>
        <position position="264"/>
    </location>
</feature>
<protein>
    <recommendedName>
        <fullName evidence="5">Alanine racemase</fullName>
        <ecNumber evidence="5">5.1.1.1</ecNumber>
    </recommendedName>
</protein>
<dbReference type="UniPathway" id="UPA00042">
    <property type="reaction ID" value="UER00497"/>
</dbReference>
<accession>A0A3N5YQG7</accession>
<dbReference type="SUPFAM" id="SSF51419">
    <property type="entry name" value="PLP-binding barrel"/>
    <property type="match status" value="1"/>
</dbReference>
<evidence type="ECO:0000313" key="9">
    <source>
        <dbReference type="EMBL" id="RPJ68381.1"/>
    </source>
</evidence>
<dbReference type="NCBIfam" id="TIGR00492">
    <property type="entry name" value="alr"/>
    <property type="match status" value="1"/>
</dbReference>
<evidence type="ECO:0000256" key="6">
    <source>
        <dbReference type="PIRSR" id="PIRSR600821-50"/>
    </source>
</evidence>
<dbReference type="SUPFAM" id="SSF50621">
    <property type="entry name" value="Alanine racemase C-terminal domain-like"/>
    <property type="match status" value="1"/>
</dbReference>
<evidence type="ECO:0000256" key="4">
    <source>
        <dbReference type="ARBA" id="ARBA00023235"/>
    </source>
</evidence>
<dbReference type="GO" id="GO:0005829">
    <property type="term" value="C:cytosol"/>
    <property type="evidence" value="ECO:0007669"/>
    <property type="project" value="TreeGrafter"/>
</dbReference>
<proteinExistence type="inferred from homology"/>
<dbReference type="OrthoDB" id="9813814at2"/>
<dbReference type="PANTHER" id="PTHR30511">
    <property type="entry name" value="ALANINE RACEMASE"/>
    <property type="match status" value="1"/>
</dbReference>
<dbReference type="HAMAP" id="MF_01201">
    <property type="entry name" value="Ala_racemase"/>
    <property type="match status" value="1"/>
</dbReference>
<dbReference type="InterPro" id="IPR029066">
    <property type="entry name" value="PLP-binding_barrel"/>
</dbReference>
<dbReference type="PROSITE" id="PS00395">
    <property type="entry name" value="ALANINE_RACEMASE"/>
    <property type="match status" value="1"/>
</dbReference>
<dbReference type="InterPro" id="IPR009006">
    <property type="entry name" value="Ala_racemase/Decarboxylase_C"/>
</dbReference>
<dbReference type="FunFam" id="3.20.20.10:FF:000002">
    <property type="entry name" value="Alanine racemase"/>
    <property type="match status" value="1"/>
</dbReference>
<name>A0A3N5YQG7_9ALTE</name>
<dbReference type="InterPro" id="IPR011079">
    <property type="entry name" value="Ala_racemase_C"/>
</dbReference>
<dbReference type="InterPro" id="IPR020622">
    <property type="entry name" value="Ala_racemase_pyridoxalP-BS"/>
</dbReference>
<comment type="catalytic activity">
    <reaction evidence="1 5">
        <text>L-alanine = D-alanine</text>
        <dbReference type="Rhea" id="RHEA:20249"/>
        <dbReference type="ChEBI" id="CHEBI:57416"/>
        <dbReference type="ChEBI" id="CHEBI:57972"/>
        <dbReference type="EC" id="5.1.1.1"/>
    </reaction>
</comment>
<comment type="function">
    <text evidence="5">Catalyzes the interconversion of L-alanine and D-alanine. May also act on other amino acids.</text>
</comment>
<dbReference type="Gene3D" id="2.40.37.10">
    <property type="entry name" value="Lyase, Ornithine Decarboxylase, Chain A, domain 1"/>
    <property type="match status" value="1"/>
</dbReference>
<comment type="caution">
    <text evidence="9">The sequence shown here is derived from an EMBL/GenBank/DDBJ whole genome shotgun (WGS) entry which is preliminary data.</text>
</comment>
<evidence type="ECO:0000259" key="8">
    <source>
        <dbReference type="SMART" id="SM01005"/>
    </source>
</evidence>
<feature type="domain" description="Alanine racemase C-terminal" evidence="8">
    <location>
        <begin position="243"/>
        <end position="367"/>
    </location>
</feature>
<evidence type="ECO:0000256" key="1">
    <source>
        <dbReference type="ARBA" id="ARBA00000316"/>
    </source>
</evidence>
<dbReference type="EMBL" id="RPOK01000001">
    <property type="protein sequence ID" value="RPJ68381.1"/>
    <property type="molecule type" value="Genomic_DNA"/>
</dbReference>
<dbReference type="Proteomes" id="UP000275281">
    <property type="component" value="Unassembled WGS sequence"/>
</dbReference>
<feature type="binding site" evidence="5 7">
    <location>
        <position position="312"/>
    </location>
    <ligand>
        <name>substrate</name>
    </ligand>
</feature>
<keyword evidence="3 5" id="KW-0663">Pyridoxal phosphate</keyword>
<dbReference type="Gene3D" id="3.20.20.10">
    <property type="entry name" value="Alanine racemase"/>
    <property type="match status" value="1"/>
</dbReference>
<gene>
    <name evidence="9" type="primary">alr</name>
    <name evidence="9" type="ORF">DRW07_02935</name>
</gene>
<comment type="cofactor">
    <cofactor evidence="2 5 6">
        <name>pyridoxal 5'-phosphate</name>
        <dbReference type="ChEBI" id="CHEBI:597326"/>
    </cofactor>
</comment>
<comment type="similarity">
    <text evidence="5">Belongs to the alanine racemase family.</text>
</comment>
<dbReference type="InterPro" id="IPR001608">
    <property type="entry name" value="Ala_racemase_N"/>
</dbReference>
<dbReference type="Pfam" id="PF00842">
    <property type="entry name" value="Ala_racemase_C"/>
    <property type="match status" value="1"/>
</dbReference>
<evidence type="ECO:0000256" key="5">
    <source>
        <dbReference type="HAMAP-Rule" id="MF_01201"/>
    </source>
</evidence>
<feature type="active site" description="Proton acceptor; specific for D-alanine" evidence="5">
    <location>
        <position position="47"/>
    </location>
</feature>
<dbReference type="GO" id="GO:0030632">
    <property type="term" value="P:D-alanine biosynthetic process"/>
    <property type="evidence" value="ECO:0007669"/>
    <property type="project" value="UniProtKB-UniRule"/>
</dbReference>
<keyword evidence="4 5" id="KW-0413">Isomerase</keyword>
<evidence type="ECO:0000256" key="3">
    <source>
        <dbReference type="ARBA" id="ARBA00022898"/>
    </source>
</evidence>
<sequence length="370" mass="39894">MEITQTGDTTLTAFRTTSAIIDVTALRNNFVSLSDYLSCGQIMPVVKANGYGHGAVAVAKALPSAAQFAVAIVEEALELRAAGVTQPIVILEGAFCKAGFEACYEGGFIPVIHCIEQIIEYQRLDASMRPPCWMKIDVGMHRLGFMSDDIPTAWQTLCTLHPVKPVLCGHFSDADDADCPVTPSQMTQFLDWQRQFQCQASLANSPAITFWPQSHVEWNRAGIALYGVAPNIDVAKPKGLSPVMTLQAPVISLRKIKTGESVGYGGTWQAQKPSCIATLAIGYADGYPRHAPSGTPVLINGVECPLAGRVSMDMISVDVTALTTIKIGDKAELWGKQLAVETIAKHCSTIGYELVTRVGPRVPRIMTTNK</sequence>
<keyword evidence="10" id="KW-1185">Reference proteome</keyword>
<organism evidence="9 10">
    <name type="scientific">Alteromonas sediminis</name>
    <dbReference type="NCBI Taxonomy" id="2259342"/>
    <lineage>
        <taxon>Bacteria</taxon>
        <taxon>Pseudomonadati</taxon>
        <taxon>Pseudomonadota</taxon>
        <taxon>Gammaproteobacteria</taxon>
        <taxon>Alteromonadales</taxon>
        <taxon>Alteromonadaceae</taxon>
        <taxon>Alteromonas/Salinimonas group</taxon>
        <taxon>Alteromonas</taxon>
    </lineage>
</organism>
<dbReference type="RefSeq" id="WP_124026382.1">
    <property type="nucleotide sequence ID" value="NZ_JBHRSN010000005.1"/>
</dbReference>
<dbReference type="Pfam" id="PF01168">
    <property type="entry name" value="Ala_racemase_N"/>
    <property type="match status" value="1"/>
</dbReference>
<comment type="pathway">
    <text evidence="5">Amino-acid biosynthesis; D-alanine biosynthesis; D-alanine from L-alanine: step 1/1.</text>
</comment>
<evidence type="ECO:0000256" key="7">
    <source>
        <dbReference type="PIRSR" id="PIRSR600821-52"/>
    </source>
</evidence>
<feature type="modified residue" description="N6-(pyridoxal phosphate)lysine" evidence="5 6">
    <location>
        <position position="47"/>
    </location>
</feature>
<dbReference type="InterPro" id="IPR000821">
    <property type="entry name" value="Ala_racemase"/>
</dbReference>
<dbReference type="PRINTS" id="PR00992">
    <property type="entry name" value="ALARACEMASE"/>
</dbReference>
<dbReference type="EC" id="5.1.1.1" evidence="5"/>
<dbReference type="GO" id="GO:0008784">
    <property type="term" value="F:alanine racemase activity"/>
    <property type="evidence" value="ECO:0007669"/>
    <property type="project" value="UniProtKB-UniRule"/>
</dbReference>
<dbReference type="GO" id="GO:0030170">
    <property type="term" value="F:pyridoxal phosphate binding"/>
    <property type="evidence" value="ECO:0007669"/>
    <property type="project" value="UniProtKB-UniRule"/>
</dbReference>
<reference evidence="9 10" key="1">
    <citation type="submission" date="2018-11" db="EMBL/GenBank/DDBJ databases">
        <authorList>
            <person name="Ye M.-Q."/>
            <person name="Du Z.-J."/>
        </authorList>
    </citation>
    <scope>NUCLEOTIDE SEQUENCE [LARGE SCALE GENOMIC DNA]</scope>
    <source>
        <strain evidence="9 10">U0105</strain>
    </source>
</reference>